<organism evidence="1 2">
    <name type="scientific">Filifactor villosus</name>
    <dbReference type="NCBI Taxonomy" id="29374"/>
    <lineage>
        <taxon>Bacteria</taxon>
        <taxon>Bacillati</taxon>
        <taxon>Bacillota</taxon>
        <taxon>Clostridia</taxon>
        <taxon>Peptostreptococcales</taxon>
        <taxon>Filifactoraceae</taxon>
        <taxon>Filifactor</taxon>
    </lineage>
</organism>
<name>A0ABV9QJW4_9FIRM</name>
<evidence type="ECO:0000313" key="1">
    <source>
        <dbReference type="EMBL" id="MFC4803941.1"/>
    </source>
</evidence>
<proteinExistence type="predicted"/>
<evidence type="ECO:0000313" key="2">
    <source>
        <dbReference type="Proteomes" id="UP001595916"/>
    </source>
</evidence>
<reference evidence="2" key="1">
    <citation type="journal article" date="2019" name="Int. J. Syst. Evol. Microbiol.">
        <title>The Global Catalogue of Microorganisms (GCM) 10K type strain sequencing project: providing services to taxonomists for standard genome sequencing and annotation.</title>
        <authorList>
            <consortium name="The Broad Institute Genomics Platform"/>
            <consortium name="The Broad Institute Genome Sequencing Center for Infectious Disease"/>
            <person name="Wu L."/>
            <person name="Ma J."/>
        </authorList>
    </citation>
    <scope>NUCLEOTIDE SEQUENCE [LARGE SCALE GENOMIC DNA]</scope>
    <source>
        <strain evidence="2">CCUG 46385</strain>
    </source>
</reference>
<accession>A0ABV9QJW4</accession>
<dbReference type="Pfam" id="PF14196">
    <property type="entry name" value="ATC_hydrolase"/>
    <property type="match status" value="1"/>
</dbReference>
<keyword evidence="2" id="KW-1185">Reference proteome</keyword>
<keyword evidence="1" id="KW-0378">Hydrolase</keyword>
<dbReference type="RefSeq" id="WP_379787418.1">
    <property type="nucleotide sequence ID" value="NZ_JBHSHL010000008.1"/>
</dbReference>
<comment type="caution">
    <text evidence="1">The sequence shown here is derived from an EMBL/GenBank/DDBJ whole genome shotgun (WGS) entry which is preliminary data.</text>
</comment>
<gene>
    <name evidence="1" type="ORF">ACFO4R_02495</name>
</gene>
<dbReference type="GO" id="GO:0016787">
    <property type="term" value="F:hydrolase activity"/>
    <property type="evidence" value="ECO:0007669"/>
    <property type="project" value="UniProtKB-KW"/>
</dbReference>
<protein>
    <submittedName>
        <fullName evidence="1">L-2-amino-thiazoline-4-carboxylic acid hydrolase</fullName>
    </submittedName>
</protein>
<dbReference type="Proteomes" id="UP001595916">
    <property type="component" value="Unassembled WGS sequence"/>
</dbReference>
<dbReference type="InterPro" id="IPR026002">
    <property type="entry name" value="ATC_hydrolase-like"/>
</dbReference>
<sequence length="196" mass="22790">MKFKDFYASDLNVQVLEQLDAGYAKNMKTMLDSIQRGPWSKMQKKRQKSSILPNICLYKSLVELGVSKEEAKELVKKRAFYRAGKAHGVLEKMFHLPGFPKLFRTIMRKSMSGTDFWDSNILCDNKEEFAIDITKCLWKDTCDYFGTPEICEIFCLSDHVVFGNIGKLDFKRNRTLGMEGDKCDFLFEFKKTSNKR</sequence>
<dbReference type="EMBL" id="JBHSHL010000008">
    <property type="protein sequence ID" value="MFC4803941.1"/>
    <property type="molecule type" value="Genomic_DNA"/>
</dbReference>